<dbReference type="EMBL" id="DXCL01000039">
    <property type="protein sequence ID" value="HIZ03915.1"/>
    <property type="molecule type" value="Genomic_DNA"/>
</dbReference>
<feature type="domain" description="MBG" evidence="2">
    <location>
        <begin position="40"/>
        <end position="93"/>
    </location>
</feature>
<reference evidence="3" key="1">
    <citation type="journal article" date="2021" name="PeerJ">
        <title>Extensive microbial diversity within the chicken gut microbiome revealed by metagenomics and culture.</title>
        <authorList>
            <person name="Gilroy R."/>
            <person name="Ravi A."/>
            <person name="Getino M."/>
            <person name="Pursley I."/>
            <person name="Horton D.L."/>
            <person name="Alikhan N.F."/>
            <person name="Baker D."/>
            <person name="Gharbi K."/>
            <person name="Hall N."/>
            <person name="Watson M."/>
            <person name="Adriaenssens E.M."/>
            <person name="Foster-Nyarko E."/>
            <person name="Jarju S."/>
            <person name="Secka A."/>
            <person name="Antonio M."/>
            <person name="Oren A."/>
            <person name="Chaudhuri R.R."/>
            <person name="La Ragione R."/>
            <person name="Hildebrand F."/>
            <person name="Pallen M.J."/>
        </authorList>
    </citation>
    <scope>NUCLEOTIDE SEQUENCE</scope>
    <source>
        <strain evidence="3">CHK187-5294</strain>
    </source>
</reference>
<keyword evidence="1" id="KW-0732">Signal</keyword>
<sequence length="536" mass="56965">MKKITTAILSVLLAFAFVLAGCAADKSDITVTIAGEKDGKVSTVYTGAAIVPDITVTPEGKEITVTYEGTGGTVYESSSSAPVNAGTYAVKISFAGDDETNAYERTVELTVNKAQNTLEIACEDVSFGTAVAPEVVKNTSGGAVTYSYEGRGDTEYAASAAAPSAVGEYMVTAASAATDNYEAATASVQFSISKAQNTLEIACEDVPFGTAVAPEVVKNTSGGTVTYSYEGRDGTEYAASSTAPTAVGKYTVTATSAATDNYEAASDSADFEIIMPPRTDVPTEAPQLKADAPLLDDSFSVVAESDMEYRAVSGSFATEWNASGEFSGLQPATEYTVECRRPATSSNAASAPGEKTLKVTTLSRTLLDDTERKFAGPLGQFVPSEEQNHTEGGSLSYKTTEASVYSIFQPQFFMQRLDTNNQPYNGYWTAGSWEENWIDLSGYKYLSFWIYTEEEGLTTRAGGLEWWSGALPEVVVNGAGIQLPSGQWTRIVLDMTENTYGAATKTAQEIYARVTQIGFGLSAPAIYYLDDFTLLK</sequence>
<comment type="caution">
    <text evidence="3">The sequence shown here is derived from an EMBL/GenBank/DDBJ whole genome shotgun (WGS) entry which is preliminary data.</text>
</comment>
<dbReference type="InterPro" id="IPR043772">
    <property type="entry name" value="MBG_3"/>
</dbReference>
<accession>A0A9D2IDB1</accession>
<dbReference type="Proteomes" id="UP000824132">
    <property type="component" value="Unassembled WGS sequence"/>
</dbReference>
<feature type="signal peptide" evidence="1">
    <location>
        <begin position="1"/>
        <end position="23"/>
    </location>
</feature>
<dbReference type="PROSITE" id="PS51257">
    <property type="entry name" value="PROKAR_LIPOPROTEIN"/>
    <property type="match status" value="1"/>
</dbReference>
<feature type="domain" description="MBG" evidence="2">
    <location>
        <begin position="135"/>
        <end position="195"/>
    </location>
</feature>
<organism evidence="3 4">
    <name type="scientific">Candidatus Borkfalkia avistercoris</name>
    <dbReference type="NCBI Taxonomy" id="2838504"/>
    <lineage>
        <taxon>Bacteria</taxon>
        <taxon>Bacillati</taxon>
        <taxon>Bacillota</taxon>
        <taxon>Clostridia</taxon>
        <taxon>Christensenellales</taxon>
        <taxon>Christensenellaceae</taxon>
        <taxon>Candidatus Borkfalkia</taxon>
    </lineage>
</organism>
<dbReference type="AlphaFoldDB" id="A0A9D2IDB1"/>
<evidence type="ECO:0000259" key="2">
    <source>
        <dbReference type="Pfam" id="PF18887"/>
    </source>
</evidence>
<reference evidence="3" key="2">
    <citation type="submission" date="2021-04" db="EMBL/GenBank/DDBJ databases">
        <authorList>
            <person name="Gilroy R."/>
        </authorList>
    </citation>
    <scope>NUCLEOTIDE SEQUENCE</scope>
    <source>
        <strain evidence="3">CHK187-5294</strain>
    </source>
</reference>
<feature type="chain" id="PRO_5038624851" description="MBG domain-containing protein" evidence="1">
    <location>
        <begin position="24"/>
        <end position="536"/>
    </location>
</feature>
<name>A0A9D2IDB1_9FIRM</name>
<evidence type="ECO:0000256" key="1">
    <source>
        <dbReference type="SAM" id="SignalP"/>
    </source>
</evidence>
<evidence type="ECO:0000313" key="3">
    <source>
        <dbReference type="EMBL" id="HIZ03915.1"/>
    </source>
</evidence>
<gene>
    <name evidence="3" type="ORF">H9727_06470</name>
</gene>
<proteinExistence type="predicted"/>
<dbReference type="Pfam" id="PF18887">
    <property type="entry name" value="MBG_3"/>
    <property type="match status" value="2"/>
</dbReference>
<evidence type="ECO:0000313" key="4">
    <source>
        <dbReference type="Proteomes" id="UP000824132"/>
    </source>
</evidence>
<protein>
    <recommendedName>
        <fullName evidence="2">MBG domain-containing protein</fullName>
    </recommendedName>
</protein>